<dbReference type="InterPro" id="IPR016167">
    <property type="entry name" value="FAD-bd_PCMH_sub1"/>
</dbReference>
<dbReference type="Pfam" id="PF01565">
    <property type="entry name" value="FAD_binding_4"/>
    <property type="match status" value="1"/>
</dbReference>
<sequence>MKRKTFIQLSTTLMATPLLSSLEGWAQAPRLKNWAGNLTFSTDHVFYPKSVQEVQQLVKTHAKLKVLGTRHCFNTIADSKDNLLSTKELNKVLSLDKKAQTVTVEGGIKYGELAPYLHKEGFALNNLASLPHISVAGSITTATHGSGVKNGNLSSAVTALEIVKADGNIVHLSKATDAEKLNAAVVGLGALGVITKVTLQVEPTYMMQQRVFTRMPMAQVKQNFEKIVSAGYSVSLFTDWQQDSINEVWIKSRIGTDKDHNGPEFYGAKAATKNVHPIIALSAENCTEQMGVPGPWYERLPHFKMGFTPSSGKELQSEYFVPIHHAVEAISAIARLGKQIGPHLFITEIRTIAADKLWMSPCHNQTSVTIHFTWKQETAAVLKLLPLIEKELSPFNARPHWGKIFTMAPKVLESRYEKLNDFKKLVAEYDPKGKFRNDFLSKEIFG</sequence>
<reference evidence="4 5" key="1">
    <citation type="submission" date="2020-08" db="EMBL/GenBank/DDBJ databases">
        <title>Genomic Encyclopedia of Type Strains, Phase IV (KMG-V): Genome sequencing to study the core and pangenomes of soil and plant-associated prokaryotes.</title>
        <authorList>
            <person name="Whitman W."/>
        </authorList>
    </citation>
    <scope>NUCLEOTIDE SEQUENCE [LARGE SCALE GENOMIC DNA]</scope>
    <source>
        <strain evidence="4 5">MP601</strain>
    </source>
</reference>
<dbReference type="GO" id="GO:0080049">
    <property type="term" value="F:L-gulono-1,4-lactone dehydrogenase activity"/>
    <property type="evidence" value="ECO:0007669"/>
    <property type="project" value="TreeGrafter"/>
</dbReference>
<dbReference type="AlphaFoldDB" id="A0A841J6Z0"/>
<dbReference type="EMBL" id="JACHCA010000002">
    <property type="protein sequence ID" value="MBB6126534.1"/>
    <property type="molecule type" value="Genomic_DNA"/>
</dbReference>
<dbReference type="InterPro" id="IPR036318">
    <property type="entry name" value="FAD-bd_PCMH-like_sf"/>
</dbReference>
<dbReference type="InterPro" id="IPR016169">
    <property type="entry name" value="FAD-bd_PCMH_sub2"/>
</dbReference>
<evidence type="ECO:0000313" key="5">
    <source>
        <dbReference type="Proteomes" id="UP000548326"/>
    </source>
</evidence>
<evidence type="ECO:0000256" key="2">
    <source>
        <dbReference type="ARBA" id="ARBA00023002"/>
    </source>
</evidence>
<keyword evidence="1" id="KW-0285">Flavoprotein</keyword>
<dbReference type="PANTHER" id="PTHR43762">
    <property type="entry name" value="L-GULONOLACTONE OXIDASE"/>
    <property type="match status" value="1"/>
</dbReference>
<protein>
    <submittedName>
        <fullName evidence="4">Xylitol oxidase</fullName>
        <ecNumber evidence="4">1.1.3.41</ecNumber>
    </submittedName>
</protein>
<keyword evidence="2 4" id="KW-0560">Oxidoreductase</keyword>
<dbReference type="GO" id="GO:0003885">
    <property type="term" value="F:D-arabinono-1,4-lactone oxidase activity"/>
    <property type="evidence" value="ECO:0007669"/>
    <property type="project" value="InterPro"/>
</dbReference>
<dbReference type="GO" id="GO:0016020">
    <property type="term" value="C:membrane"/>
    <property type="evidence" value="ECO:0007669"/>
    <property type="project" value="InterPro"/>
</dbReference>
<dbReference type="InterPro" id="IPR010031">
    <property type="entry name" value="FAD_lactone_oxidase-like"/>
</dbReference>
<gene>
    <name evidence="4" type="ORF">HDF22_000639</name>
</gene>
<feature type="domain" description="FAD-binding PCMH-type" evidence="3">
    <location>
        <begin position="38"/>
        <end position="204"/>
    </location>
</feature>
<dbReference type="GO" id="GO:0071949">
    <property type="term" value="F:FAD binding"/>
    <property type="evidence" value="ECO:0007669"/>
    <property type="project" value="InterPro"/>
</dbReference>
<evidence type="ECO:0000259" key="3">
    <source>
        <dbReference type="PROSITE" id="PS51387"/>
    </source>
</evidence>
<proteinExistence type="predicted"/>
<evidence type="ECO:0000256" key="1">
    <source>
        <dbReference type="ARBA" id="ARBA00022827"/>
    </source>
</evidence>
<organism evidence="4 5">
    <name type="scientific">Mucilaginibacter lappiensis</name>
    <dbReference type="NCBI Taxonomy" id="354630"/>
    <lineage>
        <taxon>Bacteria</taxon>
        <taxon>Pseudomonadati</taxon>
        <taxon>Bacteroidota</taxon>
        <taxon>Sphingobacteriia</taxon>
        <taxon>Sphingobacteriales</taxon>
        <taxon>Sphingobacteriaceae</taxon>
        <taxon>Mucilaginibacter</taxon>
    </lineage>
</organism>
<evidence type="ECO:0000313" key="4">
    <source>
        <dbReference type="EMBL" id="MBB6126534.1"/>
    </source>
</evidence>
<dbReference type="Gene3D" id="3.30.70.2530">
    <property type="match status" value="1"/>
</dbReference>
<dbReference type="Proteomes" id="UP000548326">
    <property type="component" value="Unassembled WGS sequence"/>
</dbReference>
<dbReference type="Pfam" id="PF04030">
    <property type="entry name" value="ALO"/>
    <property type="match status" value="1"/>
</dbReference>
<dbReference type="Gene3D" id="3.30.70.2520">
    <property type="match status" value="1"/>
</dbReference>
<accession>A0A841J6Z0</accession>
<name>A0A841J6Z0_9SPHI</name>
<dbReference type="InterPro" id="IPR006094">
    <property type="entry name" value="Oxid_FAD_bind_N"/>
</dbReference>
<dbReference type="Gene3D" id="3.30.43.10">
    <property type="entry name" value="Uridine Diphospho-n-acetylenolpyruvylglucosamine Reductase, domain 2"/>
    <property type="match status" value="1"/>
</dbReference>
<dbReference type="Gene3D" id="3.30.465.10">
    <property type="match status" value="1"/>
</dbReference>
<dbReference type="EC" id="1.1.3.41" evidence="4"/>
<keyword evidence="1" id="KW-0274">FAD</keyword>
<dbReference type="PROSITE" id="PS51387">
    <property type="entry name" value="FAD_PCMH"/>
    <property type="match status" value="1"/>
</dbReference>
<dbReference type="Gene3D" id="1.10.45.10">
    <property type="entry name" value="Vanillyl-alcohol Oxidase, Chain A, domain 4"/>
    <property type="match status" value="1"/>
</dbReference>
<dbReference type="PIRSF" id="PIRSF000136">
    <property type="entry name" value="LGO_GLO"/>
    <property type="match status" value="1"/>
</dbReference>
<dbReference type="RefSeq" id="WP_183585632.1">
    <property type="nucleotide sequence ID" value="NZ_JACHCA010000002.1"/>
</dbReference>
<dbReference type="InterPro" id="IPR016166">
    <property type="entry name" value="FAD-bd_PCMH"/>
</dbReference>
<dbReference type="PANTHER" id="PTHR43762:SF1">
    <property type="entry name" value="D-ARABINONO-1,4-LACTONE OXIDASE"/>
    <property type="match status" value="1"/>
</dbReference>
<comment type="caution">
    <text evidence="4">The sequence shown here is derived from an EMBL/GenBank/DDBJ whole genome shotgun (WGS) entry which is preliminary data.</text>
</comment>
<dbReference type="GO" id="GO:0050582">
    <property type="term" value="F:xylitol oxidase activity"/>
    <property type="evidence" value="ECO:0007669"/>
    <property type="project" value="UniProtKB-EC"/>
</dbReference>
<dbReference type="SUPFAM" id="SSF56176">
    <property type="entry name" value="FAD-binding/transporter-associated domain-like"/>
    <property type="match status" value="1"/>
</dbReference>
<dbReference type="InterPro" id="IPR016171">
    <property type="entry name" value="Vanillyl_alc_oxidase_C-sub2"/>
</dbReference>
<dbReference type="InterPro" id="IPR007173">
    <property type="entry name" value="ALO_C"/>
</dbReference>